<dbReference type="InterPro" id="IPR000515">
    <property type="entry name" value="MetI-like"/>
</dbReference>
<protein>
    <submittedName>
        <fullName evidence="7">LplB protein</fullName>
    </submittedName>
</protein>
<keyword evidence="8" id="KW-1185">Reference proteome</keyword>
<sequence>MSKDVLQLTPPRRKITWKTIKNQQQLLWMSVPLFLYIVLFHYVPLWGWLMAFQNYKPAKKFMNQTWVGFKHFKFLFTNDDFLKALRNTIGMSLINLVLGFVTAITLAILLNEVRHAFFKRSIQTISYLPHFLSWVITAALVQTALSVDGGIVNIVLMKLRVINAPVSWLSVPHYFWGIIGAANVWKEVGWNTIIYLAAMAAIDPNLYESAAIDGADRYQKIWYITLPGIKATIIVLLIMSIGHIMDAGFEAQYLLRNGLVADWSDTIDIFVLKYGIAQSNYSLATAAGIFKSVVNISLLFMANFLAHKMGEERLM</sequence>
<keyword evidence="5" id="KW-0813">Transport</keyword>
<feature type="transmembrane region" description="Helical" evidence="5">
    <location>
        <begin position="281"/>
        <end position="306"/>
    </location>
</feature>
<dbReference type="Proteomes" id="UP000030700">
    <property type="component" value="Unassembled WGS sequence"/>
</dbReference>
<comment type="subcellular location">
    <subcellularLocation>
        <location evidence="5">Cell membrane</location>
        <topology evidence="5">Multi-pass membrane protein</topology>
    </subcellularLocation>
    <subcellularLocation>
        <location evidence="1">Membrane</location>
        <topology evidence="1">Multi-pass membrane protein</topology>
    </subcellularLocation>
</comment>
<proteinExistence type="inferred from homology"/>
<feature type="domain" description="ABC transmembrane type-1" evidence="6">
    <location>
        <begin position="85"/>
        <end position="302"/>
    </location>
</feature>
<gene>
    <name evidence="7" type="ORF">U14_00152</name>
</gene>
<evidence type="ECO:0000313" key="8">
    <source>
        <dbReference type="Proteomes" id="UP000030700"/>
    </source>
</evidence>
<dbReference type="HOGENOM" id="CLU_016047_0_1_0"/>
<evidence type="ECO:0000256" key="2">
    <source>
        <dbReference type="ARBA" id="ARBA00022692"/>
    </source>
</evidence>
<dbReference type="Gene3D" id="1.10.3720.10">
    <property type="entry name" value="MetI-like"/>
    <property type="match status" value="1"/>
</dbReference>
<accession>A0A0S6VTM9</accession>
<keyword evidence="4 5" id="KW-0472">Membrane</keyword>
<evidence type="ECO:0000256" key="4">
    <source>
        <dbReference type="ARBA" id="ARBA00023136"/>
    </source>
</evidence>
<dbReference type="InterPro" id="IPR035906">
    <property type="entry name" value="MetI-like_sf"/>
</dbReference>
<evidence type="ECO:0000256" key="3">
    <source>
        <dbReference type="ARBA" id="ARBA00022989"/>
    </source>
</evidence>
<dbReference type="STRING" id="1499966.U14_00152"/>
<feature type="transmembrane region" description="Helical" evidence="5">
    <location>
        <begin position="33"/>
        <end position="52"/>
    </location>
</feature>
<keyword evidence="2 5" id="KW-0812">Transmembrane</keyword>
<dbReference type="PROSITE" id="PS50928">
    <property type="entry name" value="ABC_TM1"/>
    <property type="match status" value="1"/>
</dbReference>
<feature type="transmembrane region" description="Helical" evidence="5">
    <location>
        <begin position="221"/>
        <end position="245"/>
    </location>
</feature>
<keyword evidence="3 5" id="KW-1133">Transmembrane helix</keyword>
<name>A0A0S6VTM9_9BACT</name>
<feature type="transmembrane region" description="Helical" evidence="5">
    <location>
        <begin position="131"/>
        <end position="156"/>
    </location>
</feature>
<dbReference type="PANTHER" id="PTHR43496">
    <property type="entry name" value="PROTEIN LPLB"/>
    <property type="match status" value="1"/>
</dbReference>
<dbReference type="Pfam" id="PF00528">
    <property type="entry name" value="BPD_transp_1"/>
    <property type="match status" value="1"/>
</dbReference>
<dbReference type="CDD" id="cd06261">
    <property type="entry name" value="TM_PBP2"/>
    <property type="match status" value="1"/>
</dbReference>
<organism evidence="7 8">
    <name type="scientific">Candidatus Moduliflexus flocculans</name>
    <dbReference type="NCBI Taxonomy" id="1499966"/>
    <lineage>
        <taxon>Bacteria</taxon>
        <taxon>Candidatus Moduliflexota</taxon>
        <taxon>Candidatus Moduliflexia</taxon>
        <taxon>Candidatus Moduliflexales</taxon>
        <taxon>Candidatus Moduliflexaceae</taxon>
    </lineage>
</organism>
<evidence type="ECO:0000256" key="1">
    <source>
        <dbReference type="ARBA" id="ARBA00004141"/>
    </source>
</evidence>
<feature type="transmembrane region" description="Helical" evidence="5">
    <location>
        <begin position="93"/>
        <end position="111"/>
    </location>
</feature>
<evidence type="ECO:0000256" key="5">
    <source>
        <dbReference type="RuleBase" id="RU363032"/>
    </source>
</evidence>
<evidence type="ECO:0000259" key="6">
    <source>
        <dbReference type="PROSITE" id="PS50928"/>
    </source>
</evidence>
<reference evidence="7 8" key="1">
    <citation type="journal article" date="2015" name="PeerJ">
        <title>First genomic representation of candidate bacterial phylum KSB3 points to enhanced environmental sensing as a trigger of wastewater bulking.</title>
        <authorList>
            <person name="Sekiguchi Y."/>
            <person name="Ohashi A."/>
            <person name="Parks D.H."/>
            <person name="Yamauchi T."/>
            <person name="Tyson G.W."/>
            <person name="Hugenholtz P."/>
        </authorList>
    </citation>
    <scope>NUCLEOTIDE SEQUENCE [LARGE SCALE GENOMIC DNA]</scope>
</reference>
<dbReference type="GO" id="GO:0005886">
    <property type="term" value="C:plasma membrane"/>
    <property type="evidence" value="ECO:0007669"/>
    <property type="project" value="UniProtKB-SubCell"/>
</dbReference>
<dbReference type="GO" id="GO:0055085">
    <property type="term" value="P:transmembrane transport"/>
    <property type="evidence" value="ECO:0007669"/>
    <property type="project" value="InterPro"/>
</dbReference>
<comment type="similarity">
    <text evidence="5">Belongs to the binding-protein-dependent transport system permease family.</text>
</comment>
<dbReference type="AlphaFoldDB" id="A0A0S6VTM9"/>
<evidence type="ECO:0000313" key="7">
    <source>
        <dbReference type="EMBL" id="GAK48940.1"/>
    </source>
</evidence>
<dbReference type="PANTHER" id="PTHR43496:SF1">
    <property type="entry name" value="POLYGALACTURONAN_RHAMNOGALACTURONAN TRANSPORT SYSTEM PERMEASE PROTEIN YTEP"/>
    <property type="match status" value="1"/>
</dbReference>
<dbReference type="EMBL" id="DF820455">
    <property type="protein sequence ID" value="GAK48940.1"/>
    <property type="molecule type" value="Genomic_DNA"/>
</dbReference>
<dbReference type="SUPFAM" id="SSF161098">
    <property type="entry name" value="MetI-like"/>
    <property type="match status" value="1"/>
</dbReference>